<dbReference type="Gene3D" id="1.10.8.50">
    <property type="match status" value="1"/>
</dbReference>
<comment type="caution">
    <text evidence="2">The sequence shown here is derived from an EMBL/GenBank/DDBJ whole genome shotgun (WGS) entry which is preliminary data.</text>
</comment>
<dbReference type="Pfam" id="PF22525">
    <property type="entry name" value="H2TH_5"/>
    <property type="match status" value="1"/>
</dbReference>
<accession>A0ABQ3KJB5</accession>
<evidence type="ECO:0000313" key="2">
    <source>
        <dbReference type="EMBL" id="GHG30088.1"/>
    </source>
</evidence>
<dbReference type="Proteomes" id="UP000649955">
    <property type="component" value="Unassembled WGS sequence"/>
</dbReference>
<dbReference type="InterPro" id="IPR055201">
    <property type="entry name" value="IHF-like_H2TH"/>
</dbReference>
<sequence length="93" mass="9751">MRRAPSSAEARTVRAELLLALKTGRTKLTDVLHKSDIGDEVVKKTKVLAVVKALPGIGAVRARHCSSNPGIAGSLRIGGLGPRQREALLSATS</sequence>
<organism evidence="2 3">
    <name type="scientific">Amycolatopsis bullii</name>
    <dbReference type="NCBI Taxonomy" id="941987"/>
    <lineage>
        <taxon>Bacteria</taxon>
        <taxon>Bacillati</taxon>
        <taxon>Actinomycetota</taxon>
        <taxon>Actinomycetes</taxon>
        <taxon>Pseudonocardiales</taxon>
        <taxon>Pseudonocardiaceae</taxon>
        <taxon>Amycolatopsis</taxon>
    </lineage>
</organism>
<gene>
    <name evidence="2" type="ORF">GCM10017567_57420</name>
</gene>
<feature type="domain" description="Integration host factor-like helix-two turn-helix" evidence="1">
    <location>
        <begin position="21"/>
        <end position="90"/>
    </location>
</feature>
<dbReference type="NCBIfam" id="NF041260">
    <property type="entry name" value="actino_IHF"/>
    <property type="match status" value="1"/>
</dbReference>
<proteinExistence type="predicted"/>
<evidence type="ECO:0000313" key="3">
    <source>
        <dbReference type="Proteomes" id="UP000649955"/>
    </source>
</evidence>
<keyword evidence="3" id="KW-1185">Reference proteome</keyword>
<dbReference type="RefSeq" id="WP_191314423.1">
    <property type="nucleotide sequence ID" value="NZ_BNAW01000030.1"/>
</dbReference>
<name>A0ABQ3KJB5_9PSEU</name>
<dbReference type="InterPro" id="IPR047806">
    <property type="entry name" value="IHF_actinobact"/>
</dbReference>
<dbReference type="EMBL" id="BNAW01000030">
    <property type="protein sequence ID" value="GHG30088.1"/>
    <property type="molecule type" value="Genomic_DNA"/>
</dbReference>
<evidence type="ECO:0000259" key="1">
    <source>
        <dbReference type="Pfam" id="PF22525"/>
    </source>
</evidence>
<reference evidence="3" key="1">
    <citation type="journal article" date="2019" name="Int. J. Syst. Evol. Microbiol.">
        <title>The Global Catalogue of Microorganisms (GCM) 10K type strain sequencing project: providing services to taxonomists for standard genome sequencing and annotation.</title>
        <authorList>
            <consortium name="The Broad Institute Genomics Platform"/>
            <consortium name="The Broad Institute Genome Sequencing Center for Infectious Disease"/>
            <person name="Wu L."/>
            <person name="Ma J."/>
        </authorList>
    </citation>
    <scope>NUCLEOTIDE SEQUENCE [LARGE SCALE GENOMIC DNA]</scope>
    <source>
        <strain evidence="3">CGMCC 4.7680</strain>
    </source>
</reference>
<protein>
    <recommendedName>
        <fullName evidence="1">Integration host factor-like helix-two turn-helix domain-containing protein</fullName>
    </recommendedName>
</protein>